<comment type="caution">
    <text evidence="1">The sequence shown here is derived from an EMBL/GenBank/DDBJ whole genome shotgun (WGS) entry which is preliminary data.</text>
</comment>
<dbReference type="PATRIC" id="fig|157838.3.peg.2735"/>
<keyword evidence="2" id="KW-1185">Reference proteome</keyword>
<proteinExistence type="predicted"/>
<organism evidence="1 2">
    <name type="scientific">Heyndrickxia shackletonii</name>
    <dbReference type="NCBI Taxonomy" id="157838"/>
    <lineage>
        <taxon>Bacteria</taxon>
        <taxon>Bacillati</taxon>
        <taxon>Bacillota</taxon>
        <taxon>Bacilli</taxon>
        <taxon>Bacillales</taxon>
        <taxon>Bacillaceae</taxon>
        <taxon>Heyndrickxia</taxon>
    </lineage>
</organism>
<dbReference type="Proteomes" id="UP000051888">
    <property type="component" value="Unassembled WGS sequence"/>
</dbReference>
<accession>A0A0Q3WY60</accession>
<name>A0A0Q3WY60_9BACI</name>
<protein>
    <submittedName>
        <fullName evidence="1">Uncharacterized protein</fullName>
    </submittedName>
</protein>
<evidence type="ECO:0000313" key="1">
    <source>
        <dbReference type="EMBL" id="KQL54205.1"/>
    </source>
</evidence>
<dbReference type="EMBL" id="LJJC01000004">
    <property type="protein sequence ID" value="KQL54205.1"/>
    <property type="molecule type" value="Genomic_DNA"/>
</dbReference>
<dbReference type="AlphaFoldDB" id="A0A0Q3WY60"/>
<evidence type="ECO:0000313" key="2">
    <source>
        <dbReference type="Proteomes" id="UP000051888"/>
    </source>
</evidence>
<sequence>MRKSPPNKVTAHDLHPDKRLRLKVNDGECFRYDINNLFGDIHEKIANKVLTNLTVQNIGENL</sequence>
<reference evidence="1 2" key="1">
    <citation type="submission" date="2015-09" db="EMBL/GenBank/DDBJ databases">
        <title>Genome sequencing project for genomic taxonomy and phylogenomics of Bacillus-like bacteria.</title>
        <authorList>
            <person name="Liu B."/>
            <person name="Wang J."/>
            <person name="Zhu Y."/>
            <person name="Liu G."/>
            <person name="Chen Q."/>
            <person name="Chen Z."/>
            <person name="Lan J."/>
            <person name="Che J."/>
            <person name="Ge C."/>
            <person name="Shi H."/>
            <person name="Pan Z."/>
            <person name="Liu X."/>
        </authorList>
    </citation>
    <scope>NUCLEOTIDE SEQUENCE [LARGE SCALE GENOMIC DNA]</scope>
    <source>
        <strain evidence="1 2">LMG 18435</strain>
    </source>
</reference>
<gene>
    <name evidence="1" type="ORF">AN964_12355</name>
</gene>